<feature type="region of interest" description="Disordered" evidence="1">
    <location>
        <begin position="87"/>
        <end position="138"/>
    </location>
</feature>
<name>A0A3D8RM33_9HELO</name>
<evidence type="ECO:0000256" key="1">
    <source>
        <dbReference type="SAM" id="MobiDB-lite"/>
    </source>
</evidence>
<dbReference type="STRING" id="1849047.A0A3D8RM33"/>
<dbReference type="OrthoDB" id="69269at2759"/>
<dbReference type="Proteomes" id="UP000256645">
    <property type="component" value="Unassembled WGS sequence"/>
</dbReference>
<evidence type="ECO:0000313" key="4">
    <source>
        <dbReference type="Proteomes" id="UP000256645"/>
    </source>
</evidence>
<feature type="compositionally biased region" description="Basic and acidic residues" evidence="1">
    <location>
        <begin position="493"/>
        <end position="517"/>
    </location>
</feature>
<feature type="compositionally biased region" description="Basic and acidic residues" evidence="1">
    <location>
        <begin position="300"/>
        <end position="309"/>
    </location>
</feature>
<dbReference type="AlphaFoldDB" id="A0A3D8RM33"/>
<feature type="compositionally biased region" description="Basic residues" evidence="1">
    <location>
        <begin position="281"/>
        <end position="299"/>
    </location>
</feature>
<feature type="region of interest" description="Disordered" evidence="1">
    <location>
        <begin position="493"/>
        <end position="522"/>
    </location>
</feature>
<dbReference type="InterPro" id="IPR058055">
    <property type="entry name" value="PA-PLA1"/>
</dbReference>
<dbReference type="GO" id="GO:0046872">
    <property type="term" value="F:metal ion binding"/>
    <property type="evidence" value="ECO:0007669"/>
    <property type="project" value="InterPro"/>
</dbReference>
<feature type="region of interest" description="Disordered" evidence="1">
    <location>
        <begin position="46"/>
        <end position="72"/>
    </location>
</feature>
<dbReference type="InterPro" id="IPR004177">
    <property type="entry name" value="DDHD_dom"/>
</dbReference>
<proteinExistence type="predicted"/>
<dbReference type="Pfam" id="PF02862">
    <property type="entry name" value="DDHD"/>
    <property type="match status" value="2"/>
</dbReference>
<feature type="region of interest" description="Disordered" evidence="1">
    <location>
        <begin position="244"/>
        <end position="389"/>
    </location>
</feature>
<dbReference type="SMART" id="SM01127">
    <property type="entry name" value="DDHD"/>
    <property type="match status" value="1"/>
</dbReference>
<sequence>MPSSTHTYGPTCLLAQSVFKSGSGGGDDDIPDLKAQFFYTSALPIDDPLSAAPSPAGSDTTRHPPRPFSAYDNNTLEEAWLSLASEKDRKHHFKGKPPMWATKDETERRTSILKRLAAKSGKRSTQGDDAMSTTPQSPLQVPVLEGEAVPDMENLGKALESSFKTESVHKNKKTKDDGEGAVESANETGKSGKNKVYEAPENNYDEPSCTDKDHGVHSQNCTCCVQNPDAGGQACYTCAEQRTNTGDQQDGASDSKPTPSSDPTPNLNASKEHRALEKYQSHKGHKEHEKHHHHTHSKGHKEFERHALHDQALQSGELADAGPSRALPSGPAGITGSPFARVPSRRSSPLVQSALPDSDEPNGEGDQTQAKNPVSGHITEPSEETVEVPGCRAHKNFKEKDDIEVPVGISRLHLVKLPSLQLKPIYWSPVHDQAAVTRGTWFYRDSMYPVEPAVANQLEIGYRELRPWSQTWKDELSSALEVGAAGEEKVAHRLWPKEADLQEQSQRADDQDAKRSPSESMLSTDPYCAARCFNGEAAATGSLDDEKASDKATIVKRYLNSQVIFKNGENAFILKPSMVPSAYYSRKPVTKIMKGHTVGIHVVRGFNWKFWDKLHPSKKGSTVAKAEENAPVANNAAATKDTACAACRSHEERPQVTDLVLVIHGIGQKLSERVESFHFTHAINAFRRSVNVELSSEAVQPVLRKGLGGVMVLPVNWRSNLSFEEGGPKKGTAENKDSVDPEAFTLNDITPQTIPAVRSLISDVMLDIPFYMSHHKPKMIEALITEANRVYTLWCKNNPEFHDAGRVHLIAHSLGSVMALDVLSKQPTYAPKTSPGKKINTKHFDFDTSNLFFVGSPAGFFLLLEKGKLTPRRGRAKPGADFEDIHSGSVTGVTGTFGSLAVDNVYNVMHYNDPIAYRVNATVDPLYAASLRNAQVPSATTGFFESIGNAIKSITPGVTAPTELAVGQLTKPPPFQRLPSQLEMDVHDFTREEIAEKKFYLLNDNGQVDWFLSSGGGPLEIQYLNMLGAHSSYWGSPDFLRMLVTEVGREPGKRNTLPNLRAVKIGHRKRK</sequence>
<feature type="compositionally biased region" description="Low complexity" evidence="1">
    <location>
        <begin position="254"/>
        <end position="265"/>
    </location>
</feature>
<accession>A0A3D8RM33</accession>
<evidence type="ECO:0000259" key="2">
    <source>
        <dbReference type="PROSITE" id="PS51043"/>
    </source>
</evidence>
<dbReference type="PANTHER" id="PTHR23509">
    <property type="entry name" value="PA-PL1 PHOSPHOLIPASE FAMILY"/>
    <property type="match status" value="1"/>
</dbReference>
<reference evidence="3 4" key="1">
    <citation type="journal article" date="2018" name="IMA Fungus">
        <title>IMA Genome-F 9: Draft genome sequence of Annulohypoxylon stygium, Aspergillus mulundensis, Berkeleyomyces basicola (syn. Thielaviopsis basicola), Ceratocystis smalleyi, two Cercospora beticola strains, Coleophoma cylindrospora, Fusarium fracticaudum, Phialophora cf. hyalina, and Morchella septimelata.</title>
        <authorList>
            <person name="Wingfield B.D."/>
            <person name="Bills G.F."/>
            <person name="Dong Y."/>
            <person name="Huang W."/>
            <person name="Nel W.J."/>
            <person name="Swalarsk-Parry B.S."/>
            <person name="Vaghefi N."/>
            <person name="Wilken P.M."/>
            <person name="An Z."/>
            <person name="de Beer Z.W."/>
            <person name="De Vos L."/>
            <person name="Chen L."/>
            <person name="Duong T.A."/>
            <person name="Gao Y."/>
            <person name="Hammerbacher A."/>
            <person name="Kikkert J.R."/>
            <person name="Li Y."/>
            <person name="Li H."/>
            <person name="Li K."/>
            <person name="Li Q."/>
            <person name="Liu X."/>
            <person name="Ma X."/>
            <person name="Naidoo K."/>
            <person name="Pethybridge S.J."/>
            <person name="Sun J."/>
            <person name="Steenkamp E.T."/>
            <person name="van der Nest M.A."/>
            <person name="van Wyk S."/>
            <person name="Wingfield M.J."/>
            <person name="Xiong C."/>
            <person name="Yue Q."/>
            <person name="Zhang X."/>
        </authorList>
    </citation>
    <scope>NUCLEOTIDE SEQUENCE [LARGE SCALE GENOMIC DNA]</scope>
    <source>
        <strain evidence="3 4">BP6252</strain>
    </source>
</reference>
<dbReference type="PANTHER" id="PTHR23509:SF6">
    <property type="entry name" value="PHOSPHOLIPASE C1020.13C-RELATED"/>
    <property type="match status" value="1"/>
</dbReference>
<dbReference type="PROSITE" id="PS51043">
    <property type="entry name" value="DDHD"/>
    <property type="match status" value="1"/>
</dbReference>
<feature type="domain" description="DDHD" evidence="2">
    <location>
        <begin position="844"/>
        <end position="1049"/>
    </location>
</feature>
<keyword evidence="4" id="KW-1185">Reference proteome</keyword>
<feature type="compositionally biased region" description="Basic and acidic residues" evidence="1">
    <location>
        <begin position="166"/>
        <end position="178"/>
    </location>
</feature>
<comment type="caution">
    <text evidence="3">The sequence shown here is derived from an EMBL/GenBank/DDBJ whole genome shotgun (WGS) entry which is preliminary data.</text>
</comment>
<dbReference type="EMBL" id="PDLM01000006">
    <property type="protein sequence ID" value="RDW75109.1"/>
    <property type="molecule type" value="Genomic_DNA"/>
</dbReference>
<dbReference type="GO" id="GO:0004620">
    <property type="term" value="F:phospholipase activity"/>
    <property type="evidence" value="ECO:0007669"/>
    <property type="project" value="TreeGrafter"/>
</dbReference>
<gene>
    <name evidence="3" type="ORF">BP6252_06251</name>
</gene>
<organism evidence="3 4">
    <name type="scientific">Coleophoma cylindrospora</name>
    <dbReference type="NCBI Taxonomy" id="1849047"/>
    <lineage>
        <taxon>Eukaryota</taxon>
        <taxon>Fungi</taxon>
        <taxon>Dikarya</taxon>
        <taxon>Ascomycota</taxon>
        <taxon>Pezizomycotina</taxon>
        <taxon>Leotiomycetes</taxon>
        <taxon>Helotiales</taxon>
        <taxon>Dermateaceae</taxon>
        <taxon>Coleophoma</taxon>
    </lineage>
</organism>
<feature type="compositionally biased region" description="Basic and acidic residues" evidence="1">
    <location>
        <begin position="270"/>
        <end position="280"/>
    </location>
</feature>
<protein>
    <recommendedName>
        <fullName evidence="2">DDHD domain-containing protein</fullName>
    </recommendedName>
</protein>
<evidence type="ECO:0000313" key="3">
    <source>
        <dbReference type="EMBL" id="RDW75109.1"/>
    </source>
</evidence>
<dbReference type="GO" id="GO:0005737">
    <property type="term" value="C:cytoplasm"/>
    <property type="evidence" value="ECO:0007669"/>
    <property type="project" value="TreeGrafter"/>
</dbReference>
<feature type="region of interest" description="Disordered" evidence="1">
    <location>
        <begin position="156"/>
        <end position="223"/>
    </location>
</feature>